<reference evidence="6 7" key="1">
    <citation type="submission" date="2019-03" db="EMBL/GenBank/DDBJ databases">
        <title>Genomic Encyclopedia of Type Strains, Phase IV (KMG-IV): sequencing the most valuable type-strain genomes for metagenomic binning, comparative biology and taxonomic classification.</title>
        <authorList>
            <person name="Goeker M."/>
        </authorList>
    </citation>
    <scope>NUCLEOTIDE SEQUENCE [LARGE SCALE GENOMIC DNA]</scope>
    <source>
        <strain evidence="6 7">DSM 19377</strain>
    </source>
</reference>
<dbReference type="SUPFAM" id="SSF50685">
    <property type="entry name" value="Barwin-like endoglucanases"/>
    <property type="match status" value="1"/>
</dbReference>
<protein>
    <submittedName>
        <fullName evidence="6">3D (Asp-Asp-Asp) domain-containing protein</fullName>
    </submittedName>
</protein>
<dbReference type="Pfam" id="PF01471">
    <property type="entry name" value="PG_binding_1"/>
    <property type="match status" value="2"/>
</dbReference>
<dbReference type="GO" id="GO:0009254">
    <property type="term" value="P:peptidoglycan turnover"/>
    <property type="evidence" value="ECO:0007669"/>
    <property type="project" value="InterPro"/>
</dbReference>
<dbReference type="Pfam" id="PF06725">
    <property type="entry name" value="3D"/>
    <property type="match status" value="1"/>
</dbReference>
<dbReference type="PANTHER" id="PTHR39160:SF6">
    <property type="entry name" value="CELL WALL-BINDING PROTEIN YOCH"/>
    <property type="match status" value="1"/>
</dbReference>
<proteinExistence type="predicted"/>
<evidence type="ECO:0000313" key="7">
    <source>
        <dbReference type="Proteomes" id="UP000295416"/>
    </source>
</evidence>
<dbReference type="GO" id="GO:0004553">
    <property type="term" value="F:hydrolase activity, hydrolyzing O-glycosyl compounds"/>
    <property type="evidence" value="ECO:0007669"/>
    <property type="project" value="InterPro"/>
</dbReference>
<evidence type="ECO:0000259" key="4">
    <source>
        <dbReference type="Pfam" id="PF01471"/>
    </source>
</evidence>
<feature type="region of interest" description="Disordered" evidence="2">
    <location>
        <begin position="187"/>
        <end position="224"/>
    </location>
</feature>
<dbReference type="InterPro" id="IPR002477">
    <property type="entry name" value="Peptidoglycan-bd-like"/>
</dbReference>
<dbReference type="Gene3D" id="1.10.101.10">
    <property type="entry name" value="PGBD-like superfamily/PGBD"/>
    <property type="match status" value="2"/>
</dbReference>
<accession>A0A4R2P4W9</accession>
<comment type="caution">
    <text evidence="6">The sequence shown here is derived from an EMBL/GenBank/DDBJ whole genome shotgun (WGS) entry which is preliminary data.</text>
</comment>
<feature type="domain" description="Peptidoglycan binding-like" evidence="4">
    <location>
        <begin position="40"/>
        <end position="96"/>
    </location>
</feature>
<evidence type="ECO:0000256" key="2">
    <source>
        <dbReference type="SAM" id="MobiDB-lite"/>
    </source>
</evidence>
<dbReference type="Gene3D" id="2.40.40.10">
    <property type="entry name" value="RlpA-like domain"/>
    <property type="match status" value="1"/>
</dbReference>
<dbReference type="CDD" id="cd22786">
    <property type="entry name" value="DPBB_YuiC-like"/>
    <property type="match status" value="1"/>
</dbReference>
<dbReference type="InterPro" id="IPR036365">
    <property type="entry name" value="PGBD-like_sf"/>
</dbReference>
<dbReference type="InterPro" id="IPR036366">
    <property type="entry name" value="PGBDSf"/>
</dbReference>
<keyword evidence="7" id="KW-1185">Reference proteome</keyword>
<feature type="chain" id="PRO_5020212136" evidence="3">
    <location>
        <begin position="28"/>
        <end position="317"/>
    </location>
</feature>
<name>A0A4R2P4W9_9BACL</name>
<evidence type="ECO:0000259" key="5">
    <source>
        <dbReference type="Pfam" id="PF06725"/>
    </source>
</evidence>
<evidence type="ECO:0000256" key="1">
    <source>
        <dbReference type="ARBA" id="ARBA00022729"/>
    </source>
</evidence>
<evidence type="ECO:0000256" key="3">
    <source>
        <dbReference type="SAM" id="SignalP"/>
    </source>
</evidence>
<dbReference type="GO" id="GO:0019867">
    <property type="term" value="C:outer membrane"/>
    <property type="evidence" value="ECO:0007669"/>
    <property type="project" value="InterPro"/>
</dbReference>
<keyword evidence="1 3" id="KW-0732">Signal</keyword>
<sequence>MNLLRKLATVASMAACIGFAVPSISHAAVGDQTLYPGTKDNDVAQLQHILKDKGYFQYPESTGYYGPITTKAVKDFQKDHDLSVDGIVGSKTFSALKIGDSIGPELLSSGDEGYDVTVIQDKLKELGYYKGNVDGLFGSLTLNAVKDFQGKKDLAVDGLVGPKTKHALGLSIDQDALPGDANAAKTEIKQPKQEPEKQPEKKVSAEKSAPKPDKQKSAKSEGKTISVHSTAYTANCSGCSGKTATGLDLKANPNAKVIAVDPNVIPLGTKVYVPGYGTATAADTGGAINGNRIDIFFSSKDKATNWGNKQIKVTILK</sequence>
<dbReference type="InterPro" id="IPR036908">
    <property type="entry name" value="RlpA-like_sf"/>
</dbReference>
<feature type="signal peptide" evidence="3">
    <location>
        <begin position="1"/>
        <end position="27"/>
    </location>
</feature>
<dbReference type="Proteomes" id="UP000295416">
    <property type="component" value="Unassembled WGS sequence"/>
</dbReference>
<dbReference type="SUPFAM" id="SSF47090">
    <property type="entry name" value="PGBD-like"/>
    <property type="match status" value="2"/>
</dbReference>
<dbReference type="AlphaFoldDB" id="A0A4R2P4W9"/>
<evidence type="ECO:0000313" key="6">
    <source>
        <dbReference type="EMBL" id="TCP29228.1"/>
    </source>
</evidence>
<feature type="domain" description="3D" evidence="5">
    <location>
        <begin position="256"/>
        <end position="317"/>
    </location>
</feature>
<dbReference type="InterPro" id="IPR010611">
    <property type="entry name" value="3D_dom"/>
</dbReference>
<gene>
    <name evidence="6" type="ORF">EV207_11128</name>
</gene>
<dbReference type="PANTHER" id="PTHR39160">
    <property type="entry name" value="CELL WALL-BINDING PROTEIN YOCH"/>
    <property type="match status" value="1"/>
</dbReference>
<feature type="domain" description="Peptidoglycan binding-like" evidence="4">
    <location>
        <begin position="113"/>
        <end position="168"/>
    </location>
</feature>
<feature type="compositionally biased region" description="Basic and acidic residues" evidence="2">
    <location>
        <begin position="187"/>
        <end position="222"/>
    </location>
</feature>
<dbReference type="InterPro" id="IPR051933">
    <property type="entry name" value="Resuscitation_pf_RpfB"/>
</dbReference>
<dbReference type="EMBL" id="SLXK01000011">
    <property type="protein sequence ID" value="TCP29228.1"/>
    <property type="molecule type" value="Genomic_DNA"/>
</dbReference>
<organism evidence="6 7">
    <name type="scientific">Scopulibacillus darangshiensis</name>
    <dbReference type="NCBI Taxonomy" id="442528"/>
    <lineage>
        <taxon>Bacteria</taxon>
        <taxon>Bacillati</taxon>
        <taxon>Bacillota</taxon>
        <taxon>Bacilli</taxon>
        <taxon>Bacillales</taxon>
        <taxon>Sporolactobacillaceae</taxon>
        <taxon>Scopulibacillus</taxon>
    </lineage>
</organism>